<dbReference type="EMBL" id="JACHIG010000005">
    <property type="protein sequence ID" value="MBB5033186.1"/>
    <property type="molecule type" value="Genomic_DNA"/>
</dbReference>
<dbReference type="RefSeq" id="WP_184340099.1">
    <property type="nucleotide sequence ID" value="NZ_JACHIG010000005.1"/>
</dbReference>
<keyword evidence="2" id="KW-1185">Reference proteome</keyword>
<gene>
    <name evidence="1" type="ORF">HNQ65_002769</name>
</gene>
<sequence>MERKLLNQLYVFDFVPGDQHIVAERLAEMDKSIAGINSAIRSAKEILPTLTESEVLLYTPACAGRGRTQGHRVAGEAAAISPRFSPCHKGVLFVKTAPSLNLAVSTFFVSLTTNAAPPPATHPA</sequence>
<evidence type="ECO:0000313" key="2">
    <source>
        <dbReference type="Proteomes" id="UP000590740"/>
    </source>
</evidence>
<protein>
    <submittedName>
        <fullName evidence="1">Uncharacterized protein</fullName>
    </submittedName>
</protein>
<dbReference type="AlphaFoldDB" id="A0A7W8DKT7"/>
<accession>A0A7W8DKT7</accession>
<dbReference type="Proteomes" id="UP000590740">
    <property type="component" value="Unassembled WGS sequence"/>
</dbReference>
<reference evidence="1 2" key="1">
    <citation type="submission" date="2020-08" db="EMBL/GenBank/DDBJ databases">
        <title>Genomic Encyclopedia of Type Strains, Phase IV (KMG-IV): sequencing the most valuable type-strain genomes for metagenomic binning, comparative biology and taxonomic classification.</title>
        <authorList>
            <person name="Goeker M."/>
        </authorList>
    </citation>
    <scope>NUCLEOTIDE SEQUENCE [LARGE SCALE GENOMIC DNA]</scope>
    <source>
        <strain evidence="1 2">DSM 12252</strain>
    </source>
</reference>
<evidence type="ECO:0000313" key="1">
    <source>
        <dbReference type="EMBL" id="MBB5033186.1"/>
    </source>
</evidence>
<name>A0A7W8DKT7_9BACT</name>
<comment type="caution">
    <text evidence="1">The sequence shown here is derived from an EMBL/GenBank/DDBJ whole genome shotgun (WGS) entry which is preliminary data.</text>
</comment>
<organism evidence="1 2">
    <name type="scientific">Prosthecobacter vanneervenii</name>
    <dbReference type="NCBI Taxonomy" id="48466"/>
    <lineage>
        <taxon>Bacteria</taxon>
        <taxon>Pseudomonadati</taxon>
        <taxon>Verrucomicrobiota</taxon>
        <taxon>Verrucomicrobiia</taxon>
        <taxon>Verrucomicrobiales</taxon>
        <taxon>Verrucomicrobiaceae</taxon>
        <taxon>Prosthecobacter</taxon>
    </lineage>
</organism>
<proteinExistence type="predicted"/>